<proteinExistence type="predicted"/>
<evidence type="ECO:0000313" key="1">
    <source>
        <dbReference type="EMBL" id="PJE80993.1"/>
    </source>
</evidence>
<evidence type="ECO:0008006" key="2">
    <source>
        <dbReference type="Google" id="ProtNLM"/>
    </source>
</evidence>
<organism evidence="1">
    <name type="scientific">invertebrate metagenome</name>
    <dbReference type="NCBI Taxonomy" id="1711999"/>
    <lineage>
        <taxon>unclassified sequences</taxon>
        <taxon>metagenomes</taxon>
        <taxon>organismal metagenomes</taxon>
    </lineage>
</organism>
<dbReference type="SUPFAM" id="SSF52833">
    <property type="entry name" value="Thioredoxin-like"/>
    <property type="match status" value="1"/>
</dbReference>
<sequence length="151" mass="16629">MIKVYPLICGLTIALIAENSAATSINTSITVYKSPYCGCCSAWIKHLERHGFSVITHDTENLQVYKQQANLPYGLGSCHTAFVDQYAIEGHVPAQDIQKMLSEKPDFRGLAVPGMPAGSPGMDFSDKKERYQTLGYTIQGQTDVYKIHGIN</sequence>
<reference evidence="1" key="1">
    <citation type="journal article" date="2017" name="Appl. Environ. Microbiol.">
        <title>Molecular characterization of an Endozoicomonas-like organism causing infection in king scallop Pecten maximus L.</title>
        <authorList>
            <person name="Cano I."/>
            <person name="van Aerle R."/>
            <person name="Ross S."/>
            <person name="Verner-Jeffreys D.W."/>
            <person name="Paley R.K."/>
            <person name="Rimmer G."/>
            <person name="Ryder D."/>
            <person name="Hooper P."/>
            <person name="Stone D."/>
            <person name="Feist S.W."/>
        </authorList>
    </citation>
    <scope>NUCLEOTIDE SEQUENCE</scope>
</reference>
<dbReference type="InterPro" id="IPR007332">
    <property type="entry name" value="DUF411"/>
</dbReference>
<dbReference type="EMBL" id="NSIT01000001">
    <property type="protein sequence ID" value="PJE80993.1"/>
    <property type="molecule type" value="Genomic_DNA"/>
</dbReference>
<dbReference type="Pfam" id="PF04214">
    <property type="entry name" value="DUF411"/>
    <property type="match status" value="1"/>
</dbReference>
<name>A0A2H9TCS5_9ZZZZ</name>
<comment type="caution">
    <text evidence="1">The sequence shown here is derived from an EMBL/GenBank/DDBJ whole genome shotgun (WGS) entry which is preliminary data.</text>
</comment>
<dbReference type="InterPro" id="IPR036249">
    <property type="entry name" value="Thioredoxin-like_sf"/>
</dbReference>
<gene>
    <name evidence="1" type="ORF">CI610_00046</name>
</gene>
<protein>
    <recommendedName>
        <fullName evidence="2">CopG protein</fullName>
    </recommendedName>
</protein>
<accession>A0A2H9TCS5</accession>
<dbReference type="AlphaFoldDB" id="A0A2H9TCS5"/>